<feature type="domain" description="Reverse transcriptase" evidence="9">
    <location>
        <begin position="29"/>
        <end position="249"/>
    </location>
</feature>
<feature type="region of interest" description="Disordered" evidence="8">
    <location>
        <begin position="311"/>
        <end position="345"/>
    </location>
</feature>
<dbReference type="GO" id="GO:0046872">
    <property type="term" value="F:metal ion binding"/>
    <property type="evidence" value="ECO:0007669"/>
    <property type="project" value="UniProtKB-KW"/>
</dbReference>
<dbReference type="SUPFAM" id="SSF56672">
    <property type="entry name" value="DNA/RNA polymerases"/>
    <property type="match status" value="1"/>
</dbReference>
<dbReference type="AlphaFoldDB" id="A0A5E4WQ62"/>
<keyword evidence="5" id="KW-0695">RNA-directed DNA polymerase</keyword>
<evidence type="ECO:0000256" key="7">
    <source>
        <dbReference type="ARBA" id="ARBA00034120"/>
    </source>
</evidence>
<dbReference type="EMBL" id="CABPRW010000007">
    <property type="protein sequence ID" value="VVE26353.1"/>
    <property type="molecule type" value="Genomic_DNA"/>
</dbReference>
<dbReference type="Proteomes" id="UP000382577">
    <property type="component" value="Unassembled WGS sequence"/>
</dbReference>
<keyword evidence="1" id="KW-0808">Transferase</keyword>
<dbReference type="InterPro" id="IPR000123">
    <property type="entry name" value="Reverse_transcriptase_msDNA"/>
</dbReference>
<gene>
    <name evidence="10" type="ORF">PFI31113_03375</name>
</gene>
<dbReference type="PRINTS" id="PR00866">
    <property type="entry name" value="RNADNAPOLMS"/>
</dbReference>
<evidence type="ECO:0000313" key="11">
    <source>
        <dbReference type="Proteomes" id="UP000382577"/>
    </source>
</evidence>
<evidence type="ECO:0000256" key="5">
    <source>
        <dbReference type="ARBA" id="ARBA00022918"/>
    </source>
</evidence>
<dbReference type="GO" id="GO:0003723">
    <property type="term" value="F:RNA binding"/>
    <property type="evidence" value="ECO:0007669"/>
    <property type="project" value="InterPro"/>
</dbReference>
<evidence type="ECO:0000256" key="2">
    <source>
        <dbReference type="ARBA" id="ARBA00022695"/>
    </source>
</evidence>
<organism evidence="10 11">
    <name type="scientific">Pandoraea fibrosis</name>
    <dbReference type="NCBI Taxonomy" id="1891094"/>
    <lineage>
        <taxon>Bacteria</taxon>
        <taxon>Pseudomonadati</taxon>
        <taxon>Pseudomonadota</taxon>
        <taxon>Betaproteobacteria</taxon>
        <taxon>Burkholderiales</taxon>
        <taxon>Burkholderiaceae</taxon>
        <taxon>Pandoraea</taxon>
    </lineage>
</organism>
<evidence type="ECO:0000256" key="3">
    <source>
        <dbReference type="ARBA" id="ARBA00022723"/>
    </source>
</evidence>
<reference evidence="10 11" key="1">
    <citation type="submission" date="2019-08" db="EMBL/GenBank/DDBJ databases">
        <authorList>
            <person name="Peeters C."/>
        </authorList>
    </citation>
    <scope>NUCLEOTIDE SEQUENCE [LARGE SCALE GENOMIC DNA]</scope>
    <source>
        <strain evidence="10 11">LMG 31113</strain>
    </source>
</reference>
<dbReference type="GO" id="GO:0051607">
    <property type="term" value="P:defense response to virus"/>
    <property type="evidence" value="ECO:0007669"/>
    <property type="project" value="UniProtKB-KW"/>
</dbReference>
<proteinExistence type="inferred from homology"/>
<dbReference type="PROSITE" id="PS50878">
    <property type="entry name" value="RT_POL"/>
    <property type="match status" value="1"/>
</dbReference>
<protein>
    <recommendedName>
        <fullName evidence="9">Reverse transcriptase domain-containing protein</fullName>
    </recommendedName>
</protein>
<evidence type="ECO:0000313" key="10">
    <source>
        <dbReference type="EMBL" id="VVE26353.1"/>
    </source>
</evidence>
<keyword evidence="6" id="KW-0051">Antiviral defense</keyword>
<dbReference type="CDD" id="cd03487">
    <property type="entry name" value="RT_Bac_retron_II"/>
    <property type="match status" value="1"/>
</dbReference>
<comment type="similarity">
    <text evidence="7">Belongs to the bacterial reverse transcriptase family.</text>
</comment>
<accession>A0A5E4WQ62</accession>
<sequence>MKSLQNKPFYRNAPIKSVGALARTLLLTEPQLLQLARNASRMYRKVPVPKKDGSTRYTWDAQKQLKEVHGHINSRIFHRTMFPLFLQGGIRDRLHPRDYVRNAEIHVDPTILVTLDIADFFPSTSDSAVMDIWSKFFRFSPAVAKLLTMLTTKDGFLPQGARTSSYLANLVFFSDEHDLVARLERQGWRYSRLVDDITISKQQRVNSDEVTETNRMLFAFVNRHGYSVKRPKHDVQRSNARTSVNGLVVNKKVSLPKPQRRSISSLLHRTNLAISIGEESTMPVSRVRGQAAMVKRMHPELGEKMLERLKQSLSVGARRPAVMPDDQEASPPIRRQTKRKNSPGT</sequence>
<feature type="compositionally biased region" description="Basic residues" evidence="8">
    <location>
        <begin position="335"/>
        <end position="345"/>
    </location>
</feature>
<dbReference type="OrthoDB" id="7055795at2"/>
<keyword evidence="3" id="KW-0479">Metal-binding</keyword>
<dbReference type="InterPro" id="IPR043502">
    <property type="entry name" value="DNA/RNA_pol_sf"/>
</dbReference>
<evidence type="ECO:0000256" key="1">
    <source>
        <dbReference type="ARBA" id="ARBA00022679"/>
    </source>
</evidence>
<evidence type="ECO:0000259" key="9">
    <source>
        <dbReference type="PROSITE" id="PS50878"/>
    </source>
</evidence>
<dbReference type="GO" id="GO:0003964">
    <property type="term" value="F:RNA-directed DNA polymerase activity"/>
    <property type="evidence" value="ECO:0007669"/>
    <property type="project" value="UniProtKB-KW"/>
</dbReference>
<keyword evidence="2" id="KW-0548">Nucleotidyltransferase</keyword>
<name>A0A5E4WQ62_9BURK</name>
<evidence type="ECO:0000256" key="8">
    <source>
        <dbReference type="SAM" id="MobiDB-lite"/>
    </source>
</evidence>
<dbReference type="InterPro" id="IPR000477">
    <property type="entry name" value="RT_dom"/>
</dbReference>
<evidence type="ECO:0000256" key="4">
    <source>
        <dbReference type="ARBA" id="ARBA00022842"/>
    </source>
</evidence>
<evidence type="ECO:0000256" key="6">
    <source>
        <dbReference type="ARBA" id="ARBA00023118"/>
    </source>
</evidence>
<keyword evidence="4" id="KW-0460">Magnesium</keyword>